<dbReference type="InterPro" id="IPR051258">
    <property type="entry name" value="Diverse_Substrate_Transporter"/>
</dbReference>
<dbReference type="InterPro" id="IPR000620">
    <property type="entry name" value="EamA_dom"/>
</dbReference>
<dbReference type="PANTHER" id="PTHR42920">
    <property type="entry name" value="OS03G0707200 PROTEIN-RELATED"/>
    <property type="match status" value="1"/>
</dbReference>
<proteinExistence type="predicted"/>
<dbReference type="GO" id="GO:0005886">
    <property type="term" value="C:plasma membrane"/>
    <property type="evidence" value="ECO:0007669"/>
    <property type="project" value="UniProtKB-SubCell"/>
</dbReference>
<feature type="transmembrane region" description="Helical" evidence="6">
    <location>
        <begin position="71"/>
        <end position="94"/>
    </location>
</feature>
<keyword evidence="9" id="KW-1185">Reference proteome</keyword>
<evidence type="ECO:0000256" key="6">
    <source>
        <dbReference type="SAM" id="Phobius"/>
    </source>
</evidence>
<evidence type="ECO:0000256" key="3">
    <source>
        <dbReference type="ARBA" id="ARBA00022692"/>
    </source>
</evidence>
<feature type="transmembrane region" description="Helical" evidence="6">
    <location>
        <begin position="191"/>
        <end position="210"/>
    </location>
</feature>
<evidence type="ECO:0000313" key="9">
    <source>
        <dbReference type="Proteomes" id="UP000502415"/>
    </source>
</evidence>
<feature type="transmembrane region" description="Helical" evidence="6">
    <location>
        <begin position="100"/>
        <end position="121"/>
    </location>
</feature>
<feature type="transmembrane region" description="Helical" evidence="6">
    <location>
        <begin position="160"/>
        <end position="179"/>
    </location>
</feature>
<reference evidence="8 9" key="1">
    <citation type="submission" date="2020-04" db="EMBL/GenBank/DDBJ databases">
        <title>Genome sequencing of novel species.</title>
        <authorList>
            <person name="Heo J."/>
            <person name="Kim S.-J."/>
            <person name="Kim J.-S."/>
            <person name="Hong S.-B."/>
            <person name="Kwon S.-W."/>
        </authorList>
    </citation>
    <scope>NUCLEOTIDE SEQUENCE [LARGE SCALE GENOMIC DNA]</scope>
    <source>
        <strain evidence="8 9">GN2-R2</strain>
    </source>
</reference>
<dbReference type="EMBL" id="CP051685">
    <property type="protein sequence ID" value="QJD99630.1"/>
    <property type="molecule type" value="Genomic_DNA"/>
</dbReference>
<dbReference type="PANTHER" id="PTHR42920:SF14">
    <property type="entry name" value="TRANSPORTER, DRUG_METABOLITE EXPORTER FAMILY"/>
    <property type="match status" value="1"/>
</dbReference>
<feature type="domain" description="EamA" evidence="7">
    <location>
        <begin position="163"/>
        <end position="299"/>
    </location>
</feature>
<accession>A0A7Z2VUS5</accession>
<organism evidence="8 9">
    <name type="scientific">Massilia forsythiae</name>
    <dbReference type="NCBI Taxonomy" id="2728020"/>
    <lineage>
        <taxon>Bacteria</taxon>
        <taxon>Pseudomonadati</taxon>
        <taxon>Pseudomonadota</taxon>
        <taxon>Betaproteobacteria</taxon>
        <taxon>Burkholderiales</taxon>
        <taxon>Oxalobacteraceae</taxon>
        <taxon>Telluria group</taxon>
        <taxon>Massilia</taxon>
    </lineage>
</organism>
<dbReference type="AlphaFoldDB" id="A0A7Z2VUS5"/>
<dbReference type="RefSeq" id="WP_169434593.1">
    <property type="nucleotide sequence ID" value="NZ_CP051685.1"/>
</dbReference>
<feature type="transmembrane region" description="Helical" evidence="6">
    <location>
        <begin position="41"/>
        <end position="59"/>
    </location>
</feature>
<dbReference type="SUPFAM" id="SSF103481">
    <property type="entry name" value="Multidrug resistance efflux transporter EmrE"/>
    <property type="match status" value="1"/>
</dbReference>
<evidence type="ECO:0000256" key="2">
    <source>
        <dbReference type="ARBA" id="ARBA00022475"/>
    </source>
</evidence>
<feature type="transmembrane region" description="Helical" evidence="6">
    <location>
        <begin position="281"/>
        <end position="301"/>
    </location>
</feature>
<feature type="domain" description="EamA" evidence="7">
    <location>
        <begin position="7"/>
        <end position="145"/>
    </location>
</feature>
<evidence type="ECO:0000259" key="7">
    <source>
        <dbReference type="Pfam" id="PF00892"/>
    </source>
</evidence>
<keyword evidence="5 6" id="KW-0472">Membrane</keyword>
<comment type="subcellular location">
    <subcellularLocation>
        <location evidence="1">Cell membrane</location>
        <topology evidence="1">Multi-pass membrane protein</topology>
    </subcellularLocation>
</comment>
<protein>
    <submittedName>
        <fullName evidence="8">DMT family transporter</fullName>
    </submittedName>
</protein>
<feature type="transmembrane region" description="Helical" evidence="6">
    <location>
        <begin position="256"/>
        <end position="275"/>
    </location>
</feature>
<dbReference type="KEGG" id="mfy:HH212_05990"/>
<keyword evidence="2" id="KW-1003">Cell membrane</keyword>
<dbReference type="Proteomes" id="UP000502415">
    <property type="component" value="Chromosome"/>
</dbReference>
<evidence type="ECO:0000256" key="1">
    <source>
        <dbReference type="ARBA" id="ARBA00004651"/>
    </source>
</evidence>
<gene>
    <name evidence="8" type="ORF">HH212_05990</name>
</gene>
<evidence type="ECO:0000256" key="5">
    <source>
        <dbReference type="ARBA" id="ARBA00023136"/>
    </source>
</evidence>
<evidence type="ECO:0000256" key="4">
    <source>
        <dbReference type="ARBA" id="ARBA00022989"/>
    </source>
</evidence>
<name>A0A7Z2VUS5_9BURK</name>
<feature type="transmembrane region" description="Helical" evidence="6">
    <location>
        <begin position="230"/>
        <end position="249"/>
    </location>
</feature>
<keyword evidence="4 6" id="KW-1133">Transmembrane helix</keyword>
<dbReference type="InterPro" id="IPR037185">
    <property type="entry name" value="EmrE-like"/>
</dbReference>
<sequence>MKQNYLSGVIFCLIATLSWGAMFPVMTSALAHVDPFHFTAARYTIAGLAFAILLLYKEGIHAFHLKGERVVLAWLLGTAGFAGFGFLVFLGQQLAGPSGALTASIVMATMPLLGVLANWVIRGVKPARATLGFISMSFVGVLLVITEGNFNALLNRPSSFAAYLPLLAGALCWVVYTIGAGFFPGWSAYRYTTLTTLLGLTSVFAVTLVLDLTHAIQPPSVADTVTVLPHLLYMALIAGMVGVLCWNMGNKIVTPLNGVLFMDVVPVTAFIISALTGVVPHQVQVCGAVVTATALVLNNLYQRRQLALHARLATRPA</sequence>
<keyword evidence="3 6" id="KW-0812">Transmembrane</keyword>
<dbReference type="Pfam" id="PF00892">
    <property type="entry name" value="EamA"/>
    <property type="match status" value="2"/>
</dbReference>
<feature type="transmembrane region" description="Helical" evidence="6">
    <location>
        <begin position="133"/>
        <end position="154"/>
    </location>
</feature>
<evidence type="ECO:0000313" key="8">
    <source>
        <dbReference type="EMBL" id="QJD99630.1"/>
    </source>
</evidence>